<dbReference type="PANTHER" id="PTHR35118">
    <property type="entry name" value="KINASE FAMILY PROTEIN"/>
    <property type="match status" value="1"/>
</dbReference>
<feature type="non-terminal residue" evidence="1">
    <location>
        <position position="1"/>
    </location>
</feature>
<dbReference type="AlphaFoldDB" id="A0A392PWN8"/>
<evidence type="ECO:0000313" key="1">
    <source>
        <dbReference type="EMBL" id="MCI16471.1"/>
    </source>
</evidence>
<dbReference type="GO" id="GO:0016301">
    <property type="term" value="F:kinase activity"/>
    <property type="evidence" value="ECO:0007669"/>
    <property type="project" value="UniProtKB-KW"/>
</dbReference>
<dbReference type="PANTHER" id="PTHR35118:SF2">
    <property type="entry name" value="PROTEIN KINASE DOMAIN-CONTAINING PROTEIN"/>
    <property type="match status" value="1"/>
</dbReference>
<dbReference type="Proteomes" id="UP000265520">
    <property type="component" value="Unassembled WGS sequence"/>
</dbReference>
<protein>
    <submittedName>
        <fullName evidence="1">Kinase superfamily protein</fullName>
    </submittedName>
</protein>
<proteinExistence type="predicted"/>
<comment type="caution">
    <text evidence="1">The sequence shown here is derived from an EMBL/GenBank/DDBJ whole genome shotgun (WGS) entry which is preliminary data.</text>
</comment>
<feature type="non-terminal residue" evidence="1">
    <location>
        <position position="215"/>
    </location>
</feature>
<name>A0A392PWN8_9FABA</name>
<accession>A0A392PWN8</accession>
<evidence type="ECO:0000313" key="2">
    <source>
        <dbReference type="Proteomes" id="UP000265520"/>
    </source>
</evidence>
<reference evidence="1 2" key="1">
    <citation type="journal article" date="2018" name="Front. Plant Sci.">
        <title>Red Clover (Trifolium pratense) and Zigzag Clover (T. medium) - A Picture of Genomic Similarities and Differences.</title>
        <authorList>
            <person name="Dluhosova J."/>
            <person name="Istvanek J."/>
            <person name="Nedelnik J."/>
            <person name="Repkova J."/>
        </authorList>
    </citation>
    <scope>NUCLEOTIDE SEQUENCE [LARGE SCALE GENOMIC DNA]</scope>
    <source>
        <strain evidence="2">cv. 10/8</strain>
        <tissue evidence="1">Leaf</tissue>
    </source>
</reference>
<keyword evidence="1" id="KW-0418">Kinase</keyword>
<dbReference type="EMBL" id="LXQA010101012">
    <property type="protein sequence ID" value="MCI16471.1"/>
    <property type="molecule type" value="Genomic_DNA"/>
</dbReference>
<organism evidence="1 2">
    <name type="scientific">Trifolium medium</name>
    <dbReference type="NCBI Taxonomy" id="97028"/>
    <lineage>
        <taxon>Eukaryota</taxon>
        <taxon>Viridiplantae</taxon>
        <taxon>Streptophyta</taxon>
        <taxon>Embryophyta</taxon>
        <taxon>Tracheophyta</taxon>
        <taxon>Spermatophyta</taxon>
        <taxon>Magnoliopsida</taxon>
        <taxon>eudicotyledons</taxon>
        <taxon>Gunneridae</taxon>
        <taxon>Pentapetalae</taxon>
        <taxon>rosids</taxon>
        <taxon>fabids</taxon>
        <taxon>Fabales</taxon>
        <taxon>Fabaceae</taxon>
        <taxon>Papilionoideae</taxon>
        <taxon>50 kb inversion clade</taxon>
        <taxon>NPAAA clade</taxon>
        <taxon>Hologalegina</taxon>
        <taxon>IRL clade</taxon>
        <taxon>Trifolieae</taxon>
        <taxon>Trifolium</taxon>
    </lineage>
</organism>
<keyword evidence="2" id="KW-1185">Reference proteome</keyword>
<sequence>NSDSVFLLVLDSKSGLVIKFSGDLGKLDLSNSSNPYLSVAEWIKTYAEICITPAEPIWNQLGNANWGDIGTLQVLLATFYSIAQWNGPPRKSVASLISDHSFRLQKRRTECCIIEIEKALVPYYDHHQAGEIVELDQNESFSNSRPSRLKLKHGDILVLDDPQQGHKSFQIHEYLVGGNYYLYSAISLDHPLELLSLYVGAHPSRLEPSWEDMSL</sequence>
<keyword evidence="1" id="KW-0808">Transferase</keyword>